<protein>
    <submittedName>
        <fullName evidence="2">(Fe-S)-binding protein</fullName>
    </submittedName>
</protein>
<feature type="domain" description="Cysteine-rich" evidence="1">
    <location>
        <begin position="25"/>
        <end position="104"/>
    </location>
</feature>
<dbReference type="Proteomes" id="UP001501337">
    <property type="component" value="Unassembled WGS sequence"/>
</dbReference>
<evidence type="ECO:0000313" key="3">
    <source>
        <dbReference type="Proteomes" id="UP001501337"/>
    </source>
</evidence>
<comment type="caution">
    <text evidence="2">The sequence shown here is derived from an EMBL/GenBank/DDBJ whole genome shotgun (WGS) entry which is preliminary data.</text>
</comment>
<accession>A0ABP7NJI0</accession>
<dbReference type="RefSeq" id="WP_344802833.1">
    <property type="nucleotide sequence ID" value="NZ_BAABBO010000001.1"/>
</dbReference>
<dbReference type="PANTHER" id="PTHR30296">
    <property type="entry name" value="UNCHARACTERIZED PROTEIN YKGE"/>
    <property type="match status" value="1"/>
</dbReference>
<evidence type="ECO:0000313" key="2">
    <source>
        <dbReference type="EMBL" id="GAA3948343.1"/>
    </source>
</evidence>
<name>A0ABP7NJI0_9GAMM</name>
<dbReference type="EMBL" id="BAABBO010000001">
    <property type="protein sequence ID" value="GAA3948343.1"/>
    <property type="molecule type" value="Genomic_DNA"/>
</dbReference>
<reference evidence="3" key="1">
    <citation type="journal article" date="2019" name="Int. J. Syst. Evol. Microbiol.">
        <title>The Global Catalogue of Microorganisms (GCM) 10K type strain sequencing project: providing services to taxonomists for standard genome sequencing and annotation.</title>
        <authorList>
            <consortium name="The Broad Institute Genomics Platform"/>
            <consortium name="The Broad Institute Genome Sequencing Center for Infectious Disease"/>
            <person name="Wu L."/>
            <person name="Ma J."/>
        </authorList>
    </citation>
    <scope>NUCLEOTIDE SEQUENCE [LARGE SCALE GENOMIC DNA]</scope>
    <source>
        <strain evidence="3">JCM 17555</strain>
    </source>
</reference>
<gene>
    <name evidence="2" type="ORF">GCM10022278_04430</name>
</gene>
<feature type="domain" description="Cysteine-rich" evidence="1">
    <location>
        <begin position="151"/>
        <end position="236"/>
    </location>
</feature>
<organism evidence="2 3">
    <name type="scientific">Allohahella marinimesophila</name>
    <dbReference type="NCBI Taxonomy" id="1054972"/>
    <lineage>
        <taxon>Bacteria</taxon>
        <taxon>Pseudomonadati</taxon>
        <taxon>Pseudomonadota</taxon>
        <taxon>Gammaproteobacteria</taxon>
        <taxon>Oceanospirillales</taxon>
        <taxon>Hahellaceae</taxon>
        <taxon>Allohahella</taxon>
    </lineage>
</organism>
<dbReference type="Pfam" id="PF02754">
    <property type="entry name" value="CCG"/>
    <property type="match status" value="2"/>
</dbReference>
<dbReference type="PANTHER" id="PTHR30296:SF0">
    <property type="entry name" value="LACTATE UTILIZATION PROTEIN A"/>
    <property type="match status" value="1"/>
</dbReference>
<dbReference type="InterPro" id="IPR004017">
    <property type="entry name" value="Cys_rich_dom"/>
</dbReference>
<sequence length="260" mass="28704">MTTSTRITKGNAAEHQRKDSQEIYFYGTCLIDLFLPQAGIDAVRLLEREGLKVLYPQAQTCCGQPAFNSGYRREALAVARSQLALFQKPIPLVIPSGSCAAMFRKDYPDLFRHEPEYEAALDLASRVYELAEFMVDVLQVQLCDQGAEEAVILHSSCSLRRSLSAHDQTLALLGQLNKVHLQEPDRASDCCGFGGTFAVKQPALSAALTRDKCANIEASGCKRLVGGDQGCLMNIDGMLQRQNSDIESQHIATFIWQRTS</sequence>
<keyword evidence="3" id="KW-1185">Reference proteome</keyword>
<proteinExistence type="predicted"/>
<evidence type="ECO:0000259" key="1">
    <source>
        <dbReference type="Pfam" id="PF02754"/>
    </source>
</evidence>